<dbReference type="FunFam" id="2.40.20.10:FF:000001">
    <property type="entry name" value="Urokinase-type plasminogen activator"/>
    <property type="match status" value="1"/>
</dbReference>
<reference evidence="9" key="2">
    <citation type="submission" date="2025-08" db="UniProtKB">
        <authorList>
            <consortium name="Ensembl"/>
        </authorList>
    </citation>
    <scope>IDENTIFICATION</scope>
</reference>
<keyword evidence="3 4" id="KW-1015">Disulfide bond</keyword>
<dbReference type="SUPFAM" id="SSF57440">
    <property type="entry name" value="Kringle-like"/>
    <property type="match status" value="1"/>
</dbReference>
<keyword evidence="10" id="KW-1185">Reference proteome</keyword>
<feature type="region of interest" description="Disordered" evidence="5">
    <location>
        <begin position="105"/>
        <end position="128"/>
    </location>
</feature>
<dbReference type="InterPro" id="IPR013806">
    <property type="entry name" value="Kringle-like"/>
</dbReference>
<reference evidence="9 10" key="1">
    <citation type="submission" date="2020-06" db="EMBL/GenBank/DDBJ databases">
        <authorList>
            <consortium name="Wellcome Sanger Institute Data Sharing"/>
        </authorList>
    </citation>
    <scope>NUCLEOTIDE SEQUENCE [LARGE SCALE GENOMIC DNA]</scope>
</reference>
<evidence type="ECO:0000256" key="7">
    <source>
        <dbReference type="SAM" id="SignalP"/>
    </source>
</evidence>
<dbReference type="PROSITE" id="PS00021">
    <property type="entry name" value="KRINGLE_1"/>
    <property type="match status" value="1"/>
</dbReference>
<evidence type="ECO:0000256" key="2">
    <source>
        <dbReference type="ARBA" id="ARBA00022729"/>
    </source>
</evidence>
<keyword evidence="6" id="KW-0812">Transmembrane</keyword>
<evidence type="ECO:0000313" key="10">
    <source>
        <dbReference type="Proteomes" id="UP000694580"/>
    </source>
</evidence>
<evidence type="ECO:0000259" key="8">
    <source>
        <dbReference type="PROSITE" id="PS50070"/>
    </source>
</evidence>
<dbReference type="Ensembl" id="ENSDCDT00010039876.1">
    <property type="protein sequence ID" value="ENSDCDP00010032149.1"/>
    <property type="gene ID" value="ENSDCDG00010020583.1"/>
</dbReference>
<feature type="signal peptide" evidence="7">
    <location>
        <begin position="1"/>
        <end position="17"/>
    </location>
</feature>
<dbReference type="AlphaFoldDB" id="A0AAY4CHP4"/>
<dbReference type="SMART" id="SM00130">
    <property type="entry name" value="KR"/>
    <property type="match status" value="1"/>
</dbReference>
<dbReference type="InterPro" id="IPR018056">
    <property type="entry name" value="Kringle_CS"/>
</dbReference>
<sequence>MFYSLPSVFIAVAAVGATLVTDECIRSRGVDYRGLRQTSSAGSDCLNWINATRDYDTTVHADAETGVGDHSYCRNPDASDAPWCYVSGPDGDVLRQACAIASCSDQSSAPEGPESPDPSPAPTARLPEIFGPARSVPAQGEVAAVQPVRGGSQWVRTGPKKKKDLGTLGYVLGIIMMAIIILLGVGITLGYFYKRGMDLKKQQEQRRYEREMQRITLPLSAFTNATCELVDENTIVITAEQPSGQDGAITGGDPLLAQAVTPGA</sequence>
<keyword evidence="2 7" id="KW-0732">Signal</keyword>
<dbReference type="RefSeq" id="XP_028852066.1">
    <property type="nucleotide sequence ID" value="XM_028996233.1"/>
</dbReference>
<comment type="caution">
    <text evidence="4">Lacks conserved residue(s) required for the propagation of feature annotation.</text>
</comment>
<organism evidence="9 10">
    <name type="scientific">Denticeps clupeoides</name>
    <name type="common">denticle herring</name>
    <dbReference type="NCBI Taxonomy" id="299321"/>
    <lineage>
        <taxon>Eukaryota</taxon>
        <taxon>Metazoa</taxon>
        <taxon>Chordata</taxon>
        <taxon>Craniata</taxon>
        <taxon>Vertebrata</taxon>
        <taxon>Euteleostomi</taxon>
        <taxon>Actinopterygii</taxon>
        <taxon>Neopterygii</taxon>
        <taxon>Teleostei</taxon>
        <taxon>Clupei</taxon>
        <taxon>Clupeiformes</taxon>
        <taxon>Denticipitoidei</taxon>
        <taxon>Denticipitidae</taxon>
        <taxon>Denticeps</taxon>
    </lineage>
</organism>
<dbReference type="GeneID" id="114799512"/>
<dbReference type="Gene3D" id="2.40.20.10">
    <property type="entry name" value="Plasminogen Kringle 4"/>
    <property type="match status" value="1"/>
</dbReference>
<dbReference type="InterPro" id="IPR050759">
    <property type="entry name" value="Serine_protease_kringle"/>
</dbReference>
<feature type="transmembrane region" description="Helical" evidence="6">
    <location>
        <begin position="168"/>
        <end position="193"/>
    </location>
</feature>
<accession>A0AAY4CHP4</accession>
<name>A0AAY4CHP4_9TELE</name>
<dbReference type="PROSITE" id="PS50070">
    <property type="entry name" value="KRINGLE_2"/>
    <property type="match status" value="1"/>
</dbReference>
<proteinExistence type="predicted"/>
<dbReference type="GeneTree" id="ENSGT00390000017774"/>
<dbReference type="Pfam" id="PF00051">
    <property type="entry name" value="Kringle"/>
    <property type="match status" value="1"/>
</dbReference>
<protein>
    <recommendedName>
        <fullName evidence="8">Kringle domain-containing protein</fullName>
    </recommendedName>
</protein>
<evidence type="ECO:0000256" key="3">
    <source>
        <dbReference type="ARBA" id="ARBA00023157"/>
    </source>
</evidence>
<dbReference type="PANTHER" id="PTHR24261:SF7">
    <property type="entry name" value="KRINGLE DOMAIN-CONTAINING PROTEIN"/>
    <property type="match status" value="1"/>
</dbReference>
<keyword evidence="6" id="KW-1133">Transmembrane helix</keyword>
<evidence type="ECO:0000256" key="5">
    <source>
        <dbReference type="SAM" id="MobiDB-lite"/>
    </source>
</evidence>
<dbReference type="Proteomes" id="UP000694580">
    <property type="component" value="Chromosome 11"/>
</dbReference>
<keyword evidence="6" id="KW-0472">Membrane</keyword>
<reference evidence="9" key="3">
    <citation type="submission" date="2025-09" db="UniProtKB">
        <authorList>
            <consortium name="Ensembl"/>
        </authorList>
    </citation>
    <scope>IDENTIFICATION</scope>
</reference>
<feature type="disulfide bond" evidence="4">
    <location>
        <begin position="45"/>
        <end position="84"/>
    </location>
</feature>
<dbReference type="PRINTS" id="PR00018">
    <property type="entry name" value="KRINGLE"/>
</dbReference>
<gene>
    <name evidence="9" type="primary">PIK3IP1</name>
</gene>
<dbReference type="InterPro" id="IPR000001">
    <property type="entry name" value="Kringle"/>
</dbReference>
<feature type="chain" id="PRO_5044242586" description="Kringle domain-containing protein" evidence="7">
    <location>
        <begin position="18"/>
        <end position="264"/>
    </location>
</feature>
<keyword evidence="1 4" id="KW-0420">Kringle</keyword>
<evidence type="ECO:0000256" key="1">
    <source>
        <dbReference type="ARBA" id="ARBA00022572"/>
    </source>
</evidence>
<dbReference type="PANTHER" id="PTHR24261">
    <property type="entry name" value="PLASMINOGEN-RELATED"/>
    <property type="match status" value="1"/>
</dbReference>
<dbReference type="InterPro" id="IPR038178">
    <property type="entry name" value="Kringle_sf"/>
</dbReference>
<evidence type="ECO:0000313" key="9">
    <source>
        <dbReference type="Ensembl" id="ENSDCDP00010032149.1"/>
    </source>
</evidence>
<evidence type="ECO:0000256" key="6">
    <source>
        <dbReference type="SAM" id="Phobius"/>
    </source>
</evidence>
<evidence type="ECO:0000256" key="4">
    <source>
        <dbReference type="PROSITE-ProRule" id="PRU00121"/>
    </source>
</evidence>
<feature type="domain" description="Kringle" evidence="8">
    <location>
        <begin position="23"/>
        <end position="103"/>
    </location>
</feature>